<feature type="compositionally biased region" description="Basic and acidic residues" evidence="1">
    <location>
        <begin position="335"/>
        <end position="353"/>
    </location>
</feature>
<feature type="non-terminal residue" evidence="2">
    <location>
        <position position="1"/>
    </location>
</feature>
<dbReference type="AlphaFoldDB" id="A0A9P4SHS0"/>
<dbReference type="EMBL" id="MU006090">
    <property type="protein sequence ID" value="KAF2842047.1"/>
    <property type="molecule type" value="Genomic_DNA"/>
</dbReference>
<name>A0A9P4SHS0_9PEZI</name>
<evidence type="ECO:0000256" key="1">
    <source>
        <dbReference type="SAM" id="MobiDB-lite"/>
    </source>
</evidence>
<organism evidence="2 3">
    <name type="scientific">Patellaria atrata CBS 101060</name>
    <dbReference type="NCBI Taxonomy" id="1346257"/>
    <lineage>
        <taxon>Eukaryota</taxon>
        <taxon>Fungi</taxon>
        <taxon>Dikarya</taxon>
        <taxon>Ascomycota</taxon>
        <taxon>Pezizomycotina</taxon>
        <taxon>Dothideomycetes</taxon>
        <taxon>Dothideomycetes incertae sedis</taxon>
        <taxon>Patellariales</taxon>
        <taxon>Patellariaceae</taxon>
        <taxon>Patellaria</taxon>
    </lineage>
</organism>
<evidence type="ECO:0000313" key="2">
    <source>
        <dbReference type="EMBL" id="KAF2842047.1"/>
    </source>
</evidence>
<feature type="region of interest" description="Disordered" evidence="1">
    <location>
        <begin position="335"/>
        <end position="356"/>
    </location>
</feature>
<feature type="region of interest" description="Disordered" evidence="1">
    <location>
        <begin position="33"/>
        <end position="60"/>
    </location>
</feature>
<protein>
    <submittedName>
        <fullName evidence="2">Uncharacterized protein</fullName>
    </submittedName>
</protein>
<proteinExistence type="predicted"/>
<reference evidence="2" key="1">
    <citation type="journal article" date="2020" name="Stud. Mycol.">
        <title>101 Dothideomycetes genomes: a test case for predicting lifestyles and emergence of pathogens.</title>
        <authorList>
            <person name="Haridas S."/>
            <person name="Albert R."/>
            <person name="Binder M."/>
            <person name="Bloem J."/>
            <person name="Labutti K."/>
            <person name="Salamov A."/>
            <person name="Andreopoulos B."/>
            <person name="Baker S."/>
            <person name="Barry K."/>
            <person name="Bills G."/>
            <person name="Bluhm B."/>
            <person name="Cannon C."/>
            <person name="Castanera R."/>
            <person name="Culley D."/>
            <person name="Daum C."/>
            <person name="Ezra D."/>
            <person name="Gonzalez J."/>
            <person name="Henrissat B."/>
            <person name="Kuo A."/>
            <person name="Liang C."/>
            <person name="Lipzen A."/>
            <person name="Lutzoni F."/>
            <person name="Magnuson J."/>
            <person name="Mondo S."/>
            <person name="Nolan M."/>
            <person name="Ohm R."/>
            <person name="Pangilinan J."/>
            <person name="Park H.-J."/>
            <person name="Ramirez L."/>
            <person name="Alfaro M."/>
            <person name="Sun H."/>
            <person name="Tritt A."/>
            <person name="Yoshinaga Y."/>
            <person name="Zwiers L.-H."/>
            <person name="Turgeon B."/>
            <person name="Goodwin S."/>
            <person name="Spatafora J."/>
            <person name="Crous P."/>
            <person name="Grigoriev I."/>
        </authorList>
    </citation>
    <scope>NUCLEOTIDE SEQUENCE</scope>
    <source>
        <strain evidence="2">CBS 101060</strain>
    </source>
</reference>
<accession>A0A9P4SHS0</accession>
<keyword evidence="3" id="KW-1185">Reference proteome</keyword>
<sequence>FHVYHKHTCHYHLTQIPNPYYEKSFHRMKEIRQHTREAKAKKKARKEELAHQPTYTYTPEPVDPEGRTVNYFFHKPYLSFHRPPRTLRRGDWKHGVPTCLVRSRWFWNRYTLQFGDDIATPGVLDRRGVVHEDRGWVKGRGPKGQHHELRGYGVRTWRLWGESGRNHHREVNKKRKELMVRSKSDLTRTSSVIKSQDLLPVPLPALGRSPTIAEEVVYLKWSFPFSKCPRLYHFHYGGIDFYWKGTGTWKKHGFWGMWLRYNNLKLVASLPYDCTHTPEDTASPCEKEVVLARYESSIIEKKAGSLEIFDKAMARFAREYLPSNGRDRRTLETHASDFSRYEEDKSEVNREANGEIGEAPETSFDYMAVRRTRFYEVVLSTAMCMINSEWQKRETIKEILKELVDGAGGGGG</sequence>
<dbReference type="OrthoDB" id="3924768at2759"/>
<dbReference type="Proteomes" id="UP000799429">
    <property type="component" value="Unassembled WGS sequence"/>
</dbReference>
<evidence type="ECO:0000313" key="3">
    <source>
        <dbReference type="Proteomes" id="UP000799429"/>
    </source>
</evidence>
<gene>
    <name evidence="2" type="ORF">M501DRAFT_926858</name>
</gene>
<comment type="caution">
    <text evidence="2">The sequence shown here is derived from an EMBL/GenBank/DDBJ whole genome shotgun (WGS) entry which is preliminary data.</text>
</comment>